<accession>A0A8J2SR20</accession>
<feature type="transmembrane region" description="Helical" evidence="2">
    <location>
        <begin position="261"/>
        <end position="285"/>
    </location>
</feature>
<dbReference type="InterPro" id="IPR051361">
    <property type="entry name" value="ThrE/Ser_Exporter"/>
</dbReference>
<dbReference type="InterPro" id="IPR010619">
    <property type="entry name" value="ThrE-like_N"/>
</dbReference>
<keyword evidence="2" id="KW-0812">Transmembrane</keyword>
<evidence type="ECO:0000259" key="3">
    <source>
        <dbReference type="Pfam" id="PF06738"/>
    </source>
</evidence>
<evidence type="ECO:0000256" key="1">
    <source>
        <dbReference type="ARBA" id="ARBA00034125"/>
    </source>
</evidence>
<keyword evidence="2" id="KW-1133">Transmembrane helix</keyword>
<evidence type="ECO:0000256" key="2">
    <source>
        <dbReference type="SAM" id="Phobius"/>
    </source>
</evidence>
<reference evidence="4" key="1">
    <citation type="submission" date="2021-11" db="EMBL/GenBank/DDBJ databases">
        <authorList>
            <consortium name="Genoscope - CEA"/>
            <person name="William W."/>
        </authorList>
    </citation>
    <scope>NUCLEOTIDE SEQUENCE</scope>
</reference>
<feature type="transmembrane region" description="Helical" evidence="2">
    <location>
        <begin position="403"/>
        <end position="424"/>
    </location>
</feature>
<evidence type="ECO:0000313" key="4">
    <source>
        <dbReference type="EMBL" id="CAH0371149.1"/>
    </source>
</evidence>
<keyword evidence="2" id="KW-0472">Membrane</keyword>
<protein>
    <recommendedName>
        <fullName evidence="3">Threonine/serine exporter-like N-terminal domain-containing protein</fullName>
    </recommendedName>
</protein>
<dbReference type="Proteomes" id="UP000789595">
    <property type="component" value="Unassembled WGS sequence"/>
</dbReference>
<dbReference type="EMBL" id="CAKKNE010000003">
    <property type="protein sequence ID" value="CAH0371149.1"/>
    <property type="molecule type" value="Genomic_DNA"/>
</dbReference>
<comment type="similarity">
    <text evidence="1">Belongs to the ThrE exporter (TC 2.A.79) family.</text>
</comment>
<dbReference type="OrthoDB" id="413008at2759"/>
<dbReference type="PANTHER" id="PTHR31082">
    <property type="entry name" value="PHEROMONE-REGULATED MEMBRANE PROTEIN 10"/>
    <property type="match status" value="1"/>
</dbReference>
<keyword evidence="5" id="KW-1185">Reference proteome</keyword>
<gene>
    <name evidence="4" type="ORF">PECAL_3P10770</name>
</gene>
<evidence type="ECO:0000313" key="5">
    <source>
        <dbReference type="Proteomes" id="UP000789595"/>
    </source>
</evidence>
<feature type="transmembrane region" description="Helical" evidence="2">
    <location>
        <begin position="570"/>
        <end position="591"/>
    </location>
</feature>
<feature type="transmembrane region" description="Helical" evidence="2">
    <location>
        <begin position="297"/>
        <end position="319"/>
    </location>
</feature>
<sequence length="667" mass="73862">MVNVAKLAPEPYCGGPAGAEGEPPSLDSFPSLRTAVARSSRTFDVNHLPLDLQRVVADLTEKYDRKYALCVAFTIRTAVELHRGWHMTLLTSKIMQQLKDRFDLSLTWKLGVLRLEFRLDEGNYELHRKVPYDYDSEFQDKYTRIAEALMAGHIDVERALQYQVEVKRGDHTACSGRFFRAPPGRLVIYPFLANTCCVIFFGGDWRDFWVTTVCGIVTGLIEVACDSAGPMGGMVKDTVVGTATGIIGGLAYQHFGGELCLASIFLGTLYWFFYGTAFVIGLLEIIAGELETGVTRFIAVSVKTFVLCLGASFGMVITFQDANARWDGSFAHCGRINLQQQWWRVPLYLACSLAALMQYRFPVVDYWRGLTVQLAAYEAQYQVFRHFAKNHARDNMDSATANVAGAVASVITACLLSYVVDNGFRRPYYNRMMSDGTAESAFDRFAANLVTSFTRIFHVCGLGRATELKKLQLAAKLKDRVNDVLDPTTSTTEVVFEEGEESALVEAIVGAQDLSVWATLMPAVYQLVPGSMIAKLWFSIIYPPELAVVEGSYVLQNNVFSDLMVTATSLALGLILGFVVVRVGASFFYWLCFCGCGPPCSSPWAKLKVGNGNPVDVESDTTRPAMSAAWGDLRAHFLTTRIVTRALAGFSPNDDPRDDPRVLDKER</sequence>
<name>A0A8J2SR20_9STRA</name>
<comment type="caution">
    <text evidence="4">The sequence shown here is derived from an EMBL/GenBank/DDBJ whole genome shotgun (WGS) entry which is preliminary data.</text>
</comment>
<dbReference type="AlphaFoldDB" id="A0A8J2SR20"/>
<proteinExistence type="inferred from homology"/>
<dbReference type="GO" id="GO:0022857">
    <property type="term" value="F:transmembrane transporter activity"/>
    <property type="evidence" value="ECO:0007669"/>
    <property type="project" value="InterPro"/>
</dbReference>
<dbReference type="PANTHER" id="PTHR31082:SF4">
    <property type="entry name" value="PHEROMONE-REGULATED MEMBRANE PROTEIN 10"/>
    <property type="match status" value="1"/>
</dbReference>
<organism evidence="4 5">
    <name type="scientific">Pelagomonas calceolata</name>
    <dbReference type="NCBI Taxonomy" id="35677"/>
    <lineage>
        <taxon>Eukaryota</taxon>
        <taxon>Sar</taxon>
        <taxon>Stramenopiles</taxon>
        <taxon>Ochrophyta</taxon>
        <taxon>Pelagophyceae</taxon>
        <taxon>Pelagomonadales</taxon>
        <taxon>Pelagomonadaceae</taxon>
        <taxon>Pelagomonas</taxon>
    </lineage>
</organism>
<feature type="domain" description="Threonine/serine exporter-like N-terminal" evidence="3">
    <location>
        <begin position="191"/>
        <end position="317"/>
    </location>
</feature>
<dbReference type="Pfam" id="PF06738">
    <property type="entry name" value="ThrE"/>
    <property type="match status" value="1"/>
</dbReference>